<protein>
    <submittedName>
        <fullName evidence="2">Uncharacterized protein</fullName>
    </submittedName>
</protein>
<evidence type="ECO:0000313" key="2">
    <source>
        <dbReference type="EMBL" id="CAK5266829.1"/>
    </source>
</evidence>
<dbReference type="Proteomes" id="UP001295794">
    <property type="component" value="Unassembled WGS sequence"/>
</dbReference>
<feature type="compositionally biased region" description="Polar residues" evidence="1">
    <location>
        <begin position="280"/>
        <end position="297"/>
    </location>
</feature>
<dbReference type="AlphaFoldDB" id="A0AAD2JY69"/>
<comment type="caution">
    <text evidence="2">The sequence shown here is derived from an EMBL/GenBank/DDBJ whole genome shotgun (WGS) entry which is preliminary data.</text>
</comment>
<sequence length="324" mass="36683">MGSKTELFKGDGTAEKANVWLRQLEQVWKFDAKNDEKKWRFERALYPGSPAKTWYKALPATDKTDWQHITTAFEKKWPPPLYTARENSEVMKDLKENVLEARAVGDTVEDIYGTRIPAHRAWAQIARRLMNDLQGGDPSMLLMSDIRATLPPGFCRLISEEATKKTWDDWFAAFEAISIYAINDWMAENRIERKESKTPGTGSAREEAESIITNLVHAFDVTHILSPTRPCQRQSFQLSAARIPQPVFTPQATPTPNRQHQARPTWVPSTLVRQQPPHMPTTSQLAGTTMRPTSTFSRDCKGNLEARSQSPDKGESKASDKGID</sequence>
<reference evidence="2" key="1">
    <citation type="submission" date="2023-11" db="EMBL/GenBank/DDBJ databases">
        <authorList>
            <person name="De Vega J J."/>
            <person name="De Vega J J."/>
        </authorList>
    </citation>
    <scope>NUCLEOTIDE SEQUENCE</scope>
</reference>
<evidence type="ECO:0000256" key="1">
    <source>
        <dbReference type="SAM" id="MobiDB-lite"/>
    </source>
</evidence>
<evidence type="ECO:0000313" key="3">
    <source>
        <dbReference type="Proteomes" id="UP001295794"/>
    </source>
</evidence>
<name>A0AAD2JY69_9AGAR</name>
<keyword evidence="3" id="KW-1185">Reference proteome</keyword>
<organism evidence="2 3">
    <name type="scientific">Mycena citricolor</name>
    <dbReference type="NCBI Taxonomy" id="2018698"/>
    <lineage>
        <taxon>Eukaryota</taxon>
        <taxon>Fungi</taxon>
        <taxon>Dikarya</taxon>
        <taxon>Basidiomycota</taxon>
        <taxon>Agaricomycotina</taxon>
        <taxon>Agaricomycetes</taxon>
        <taxon>Agaricomycetidae</taxon>
        <taxon>Agaricales</taxon>
        <taxon>Marasmiineae</taxon>
        <taxon>Mycenaceae</taxon>
        <taxon>Mycena</taxon>
    </lineage>
</organism>
<accession>A0AAD2JY69</accession>
<feature type="compositionally biased region" description="Basic and acidic residues" evidence="1">
    <location>
        <begin position="298"/>
        <end position="324"/>
    </location>
</feature>
<dbReference type="EMBL" id="CAVNYO010000110">
    <property type="protein sequence ID" value="CAK5266829.1"/>
    <property type="molecule type" value="Genomic_DNA"/>
</dbReference>
<feature type="region of interest" description="Disordered" evidence="1">
    <location>
        <begin position="247"/>
        <end position="324"/>
    </location>
</feature>
<proteinExistence type="predicted"/>
<feature type="compositionally biased region" description="Polar residues" evidence="1">
    <location>
        <begin position="248"/>
        <end position="259"/>
    </location>
</feature>
<gene>
    <name evidence="2" type="ORF">MYCIT1_LOCUS8793</name>
</gene>